<dbReference type="AlphaFoldDB" id="A0ABD3UYQ0"/>
<dbReference type="EMBL" id="JBJQND010000015">
    <property type="protein sequence ID" value="KAL3853846.1"/>
    <property type="molecule type" value="Genomic_DNA"/>
</dbReference>
<proteinExistence type="predicted"/>
<evidence type="ECO:0000256" key="1">
    <source>
        <dbReference type="SAM" id="Phobius"/>
    </source>
</evidence>
<evidence type="ECO:0000259" key="2">
    <source>
        <dbReference type="PROSITE" id="PS51457"/>
    </source>
</evidence>
<organism evidence="3 4">
    <name type="scientific">Sinanodonta woodiana</name>
    <name type="common">Chinese pond mussel</name>
    <name type="synonym">Anodonta woodiana</name>
    <dbReference type="NCBI Taxonomy" id="1069815"/>
    <lineage>
        <taxon>Eukaryota</taxon>
        <taxon>Metazoa</taxon>
        <taxon>Spiralia</taxon>
        <taxon>Lophotrochozoa</taxon>
        <taxon>Mollusca</taxon>
        <taxon>Bivalvia</taxon>
        <taxon>Autobranchia</taxon>
        <taxon>Heteroconchia</taxon>
        <taxon>Palaeoheterodonta</taxon>
        <taxon>Unionida</taxon>
        <taxon>Unionoidea</taxon>
        <taxon>Unionidae</taxon>
        <taxon>Unioninae</taxon>
        <taxon>Sinanodonta</taxon>
    </lineage>
</organism>
<keyword evidence="4" id="KW-1185">Reference proteome</keyword>
<dbReference type="InterPro" id="IPR018379">
    <property type="entry name" value="BEN_domain"/>
</dbReference>
<keyword evidence="1" id="KW-0472">Membrane</keyword>
<evidence type="ECO:0000313" key="3">
    <source>
        <dbReference type="EMBL" id="KAL3853846.1"/>
    </source>
</evidence>
<dbReference type="PROSITE" id="PS51457">
    <property type="entry name" value="BEN"/>
    <property type="match status" value="1"/>
</dbReference>
<comment type="caution">
    <text evidence="3">The sequence shown here is derived from an EMBL/GenBank/DDBJ whole genome shotgun (WGS) entry which is preliminary data.</text>
</comment>
<keyword evidence="1" id="KW-0812">Transmembrane</keyword>
<feature type="domain" description="BEN" evidence="2">
    <location>
        <begin position="9"/>
        <end position="115"/>
    </location>
</feature>
<protein>
    <recommendedName>
        <fullName evidence="2">BEN domain-containing protein</fullName>
    </recommendedName>
</protein>
<dbReference type="Proteomes" id="UP001634394">
    <property type="component" value="Unassembled WGS sequence"/>
</dbReference>
<feature type="transmembrane region" description="Helical" evidence="1">
    <location>
        <begin position="117"/>
        <end position="134"/>
    </location>
</feature>
<sequence length="135" mass="15195">MNTSKLIDKISVTIDKEVVAMAVRLSIKSSRPAYTLTMKLMPELFTNEEISQSRGQGLLAKKDDLRTVLDKEKISTMKEYVRYWCKTNNLKAPGDTEINEAVTESYLCKKVGLKKSALIPMNGLFLCSVIFLLIS</sequence>
<evidence type="ECO:0000313" key="4">
    <source>
        <dbReference type="Proteomes" id="UP001634394"/>
    </source>
</evidence>
<keyword evidence="1" id="KW-1133">Transmembrane helix</keyword>
<gene>
    <name evidence="3" type="ORF">ACJMK2_017346</name>
</gene>
<reference evidence="3 4" key="1">
    <citation type="submission" date="2024-11" db="EMBL/GenBank/DDBJ databases">
        <title>Chromosome-level genome assembly of the freshwater bivalve Anodonta woodiana.</title>
        <authorList>
            <person name="Chen X."/>
        </authorList>
    </citation>
    <scope>NUCLEOTIDE SEQUENCE [LARGE SCALE GENOMIC DNA]</scope>
    <source>
        <strain evidence="3">MN2024</strain>
        <tissue evidence="3">Gills</tissue>
    </source>
</reference>
<accession>A0ABD3UYQ0</accession>
<name>A0ABD3UYQ0_SINWO</name>